<reference evidence="2" key="1">
    <citation type="journal article" date="2008" name="Nat. Genet.">
        <title>The Pristionchus pacificus genome provides a unique perspective on nematode lifestyle and parasitism.</title>
        <authorList>
            <person name="Dieterich C."/>
            <person name="Clifton S.W."/>
            <person name="Schuster L.N."/>
            <person name="Chinwalla A."/>
            <person name="Delehaunty K."/>
            <person name="Dinkelacker I."/>
            <person name="Fulton L."/>
            <person name="Fulton R."/>
            <person name="Godfrey J."/>
            <person name="Minx P."/>
            <person name="Mitreva M."/>
            <person name="Roeseler W."/>
            <person name="Tian H."/>
            <person name="Witte H."/>
            <person name="Yang S.P."/>
            <person name="Wilson R.K."/>
            <person name="Sommer R.J."/>
        </authorList>
    </citation>
    <scope>NUCLEOTIDE SEQUENCE [LARGE SCALE GENOMIC DNA]</scope>
    <source>
        <strain evidence="2">PS312</strain>
    </source>
</reference>
<evidence type="ECO:0000313" key="2">
    <source>
        <dbReference type="Proteomes" id="UP000005239"/>
    </source>
</evidence>
<gene>
    <name evidence="1" type="primary">WBGene00114335</name>
</gene>
<dbReference type="EnsemblMetazoa" id="PPA24781.1">
    <property type="protein sequence ID" value="PPA24781.1"/>
    <property type="gene ID" value="WBGene00114335"/>
</dbReference>
<dbReference type="AlphaFoldDB" id="A0A2A6BQP9"/>
<keyword evidence="2" id="KW-1185">Reference proteome</keyword>
<accession>A0A2A6BQP9</accession>
<organism evidence="1 2">
    <name type="scientific">Pristionchus pacificus</name>
    <name type="common">Parasitic nematode worm</name>
    <dbReference type="NCBI Taxonomy" id="54126"/>
    <lineage>
        <taxon>Eukaryota</taxon>
        <taxon>Metazoa</taxon>
        <taxon>Ecdysozoa</taxon>
        <taxon>Nematoda</taxon>
        <taxon>Chromadorea</taxon>
        <taxon>Rhabditida</taxon>
        <taxon>Rhabditina</taxon>
        <taxon>Diplogasteromorpha</taxon>
        <taxon>Diplogasteroidea</taxon>
        <taxon>Neodiplogasteridae</taxon>
        <taxon>Pristionchus</taxon>
    </lineage>
</organism>
<proteinExistence type="predicted"/>
<name>A0A2A6BQP9_PRIPA</name>
<reference evidence="1" key="2">
    <citation type="submission" date="2022-06" db="UniProtKB">
        <authorList>
            <consortium name="EnsemblMetazoa"/>
        </authorList>
    </citation>
    <scope>IDENTIFICATION</scope>
    <source>
        <strain evidence="1">PS312</strain>
    </source>
</reference>
<dbReference type="Proteomes" id="UP000005239">
    <property type="component" value="Unassembled WGS sequence"/>
</dbReference>
<evidence type="ECO:0000313" key="1">
    <source>
        <dbReference type="EnsemblMetazoa" id="PPA24781.1"/>
    </source>
</evidence>
<sequence>ISHYKIHQEVPEDFIVVMEKLFHKYAPEKLRFKGQSRDIEWSVKLAQVPEDNDFETIAIEKEFESTPNYKRYVMKKKERICTTVLSIDSGNCPDVAILFRTD</sequence>
<accession>A0A8R1UHF7</accession>
<protein>
    <submittedName>
        <fullName evidence="1">Uncharacterized protein</fullName>
    </submittedName>
</protein>